<evidence type="ECO:0000313" key="2">
    <source>
        <dbReference type="EMBL" id="PWB98265.1"/>
    </source>
</evidence>
<dbReference type="RefSeq" id="WP_108998009.1">
    <property type="nucleotide sequence ID" value="NZ_QEEX01000001.1"/>
</dbReference>
<organism evidence="2 3">
    <name type="scientific">Homoserinimonas hongtaonis</name>
    <dbReference type="NCBI Taxonomy" id="2079791"/>
    <lineage>
        <taxon>Bacteria</taxon>
        <taxon>Bacillati</taxon>
        <taxon>Actinomycetota</taxon>
        <taxon>Actinomycetes</taxon>
        <taxon>Micrococcales</taxon>
        <taxon>Microbacteriaceae</taxon>
        <taxon>Homoserinimonas</taxon>
    </lineage>
</organism>
<proteinExistence type="predicted"/>
<reference evidence="3" key="1">
    <citation type="submission" date="2018-04" db="EMBL/GenBank/DDBJ databases">
        <authorList>
            <person name="Liu S."/>
            <person name="Wang Z."/>
            <person name="Li J."/>
        </authorList>
    </citation>
    <scope>NUCLEOTIDE SEQUENCE [LARGE SCALE GENOMIC DNA]</scope>
    <source>
        <strain evidence="3">S1194</strain>
    </source>
</reference>
<feature type="compositionally biased region" description="Basic and acidic residues" evidence="1">
    <location>
        <begin position="8"/>
        <end position="26"/>
    </location>
</feature>
<dbReference type="Proteomes" id="UP000244978">
    <property type="component" value="Unassembled WGS sequence"/>
</dbReference>
<keyword evidence="3" id="KW-1185">Reference proteome</keyword>
<evidence type="ECO:0000256" key="1">
    <source>
        <dbReference type="SAM" id="MobiDB-lite"/>
    </source>
</evidence>
<feature type="region of interest" description="Disordered" evidence="1">
    <location>
        <begin position="1"/>
        <end position="26"/>
    </location>
</feature>
<evidence type="ECO:0000313" key="3">
    <source>
        <dbReference type="Proteomes" id="UP000244978"/>
    </source>
</evidence>
<dbReference type="EMBL" id="QEEX01000001">
    <property type="protein sequence ID" value="PWB98265.1"/>
    <property type="molecule type" value="Genomic_DNA"/>
</dbReference>
<accession>A0A2U1T307</accession>
<protein>
    <submittedName>
        <fullName evidence="2">3-methyladenine DNA glycosylase</fullName>
    </submittedName>
</protein>
<gene>
    <name evidence="2" type="ORF">DF220_10825</name>
</gene>
<comment type="caution">
    <text evidence="2">The sequence shown here is derived from an EMBL/GenBank/DDBJ whole genome shotgun (WGS) entry which is preliminary data.</text>
</comment>
<dbReference type="AlphaFoldDB" id="A0A2U1T307"/>
<sequence length="295" mass="33462">MPATARLPRHDWREREQAHQTRADELTRGWRERQLTGESHPVDDFVHTYYPFKASHLRRWHPGAGVALEDSAEDERADWRWYRRDANDTMVDAEAFVEARGRSIRFITGLLASTSARQGQFGCFGLHEWAMVYRQGEHRHATPLRLTQAQTDEVVESHRIGCSHFDAFRFFTPDAAPLNTLTPSRENQPELEQPGCLHAGMDVYKWATKLGPLVPGDVLLDCYELARDIRQLDMAASPYDATTWGAEPVAIETPEGKAEYVRRQREFAQRGNALRDRIVAAVTAGVGPLLAEANS</sequence>
<name>A0A2U1T307_9MICO</name>